<protein>
    <recommendedName>
        <fullName evidence="2">Tyr recombinase domain-containing protein</fullName>
    </recommendedName>
</protein>
<evidence type="ECO:0000259" key="2">
    <source>
        <dbReference type="PROSITE" id="PS51898"/>
    </source>
</evidence>
<dbReference type="InterPro" id="IPR011010">
    <property type="entry name" value="DNA_brk_join_enz"/>
</dbReference>
<dbReference type="Proteomes" id="UP000630718">
    <property type="component" value="Unassembled WGS sequence"/>
</dbReference>
<dbReference type="PROSITE" id="PS51898">
    <property type="entry name" value="TYR_RECOMBINASE"/>
    <property type="match status" value="1"/>
</dbReference>
<dbReference type="GO" id="GO:0015074">
    <property type="term" value="P:DNA integration"/>
    <property type="evidence" value="ECO:0007669"/>
    <property type="project" value="InterPro"/>
</dbReference>
<dbReference type="InterPro" id="IPR050090">
    <property type="entry name" value="Tyrosine_recombinase_XerCD"/>
</dbReference>
<dbReference type="InterPro" id="IPR013762">
    <property type="entry name" value="Integrase-like_cat_sf"/>
</dbReference>
<dbReference type="InterPro" id="IPR002104">
    <property type="entry name" value="Integrase_catalytic"/>
</dbReference>
<proteinExistence type="predicted"/>
<dbReference type="GO" id="GO:0006310">
    <property type="term" value="P:DNA recombination"/>
    <property type="evidence" value="ECO:0007669"/>
    <property type="project" value="UniProtKB-KW"/>
</dbReference>
<name>A0A919E251_9ACTN</name>
<sequence length="212" mass="22852">MVDLGGGCGLRQGEILGVAIDAIDSESDTLHLVQQLKLSRSKPVFAPPKGGKLRDVPLPGPVADALRAHMKRFPPVEITLPWKVADGPPVTKPLIFTGPRGGHVWRTSLNEKVWKRALASAGVIPERKPGGSYVESRENGIHALRHFYASVLLDAGENIKALAEYLGHANPGLTLRVYAHLMPSSQERTRNAVASAFALSSPISHETANVQR</sequence>
<dbReference type="EMBL" id="BNBI01000006">
    <property type="protein sequence ID" value="GHF03035.1"/>
    <property type="molecule type" value="Genomic_DNA"/>
</dbReference>
<dbReference type="PANTHER" id="PTHR30349:SF64">
    <property type="entry name" value="PROPHAGE INTEGRASE INTD-RELATED"/>
    <property type="match status" value="1"/>
</dbReference>
<accession>A0A919E251</accession>
<feature type="domain" description="Tyr recombinase" evidence="2">
    <location>
        <begin position="1"/>
        <end position="194"/>
    </location>
</feature>
<dbReference type="PANTHER" id="PTHR30349">
    <property type="entry name" value="PHAGE INTEGRASE-RELATED"/>
    <property type="match status" value="1"/>
</dbReference>
<comment type="caution">
    <text evidence="3">The sequence shown here is derived from an EMBL/GenBank/DDBJ whole genome shotgun (WGS) entry which is preliminary data.</text>
</comment>
<keyword evidence="4" id="KW-1185">Reference proteome</keyword>
<dbReference type="CDD" id="cd01189">
    <property type="entry name" value="INT_ICEBs1_C_like"/>
    <property type="match status" value="1"/>
</dbReference>
<dbReference type="SUPFAM" id="SSF56349">
    <property type="entry name" value="DNA breaking-rejoining enzymes"/>
    <property type="match status" value="1"/>
</dbReference>
<gene>
    <name evidence="3" type="ORF">GCM10018772_29800</name>
</gene>
<evidence type="ECO:0000313" key="4">
    <source>
        <dbReference type="Proteomes" id="UP000630718"/>
    </source>
</evidence>
<organism evidence="3 4">
    <name type="scientific">Streptomyces fumanus</name>
    <dbReference type="NCBI Taxonomy" id="67302"/>
    <lineage>
        <taxon>Bacteria</taxon>
        <taxon>Bacillati</taxon>
        <taxon>Actinomycetota</taxon>
        <taxon>Actinomycetes</taxon>
        <taxon>Kitasatosporales</taxon>
        <taxon>Streptomycetaceae</taxon>
        <taxon>Streptomyces</taxon>
    </lineage>
</organism>
<reference evidence="3" key="1">
    <citation type="journal article" date="2014" name="Int. J. Syst. Evol. Microbiol.">
        <title>Complete genome sequence of Corynebacterium casei LMG S-19264T (=DSM 44701T), isolated from a smear-ripened cheese.</title>
        <authorList>
            <consortium name="US DOE Joint Genome Institute (JGI-PGF)"/>
            <person name="Walter F."/>
            <person name="Albersmeier A."/>
            <person name="Kalinowski J."/>
            <person name="Ruckert C."/>
        </authorList>
    </citation>
    <scope>NUCLEOTIDE SEQUENCE</scope>
    <source>
        <strain evidence="3">JCM 4477</strain>
    </source>
</reference>
<evidence type="ECO:0000256" key="1">
    <source>
        <dbReference type="ARBA" id="ARBA00023172"/>
    </source>
</evidence>
<dbReference type="AlphaFoldDB" id="A0A919E251"/>
<dbReference type="GO" id="GO:0003677">
    <property type="term" value="F:DNA binding"/>
    <property type="evidence" value="ECO:0007669"/>
    <property type="project" value="InterPro"/>
</dbReference>
<evidence type="ECO:0000313" key="3">
    <source>
        <dbReference type="EMBL" id="GHF03035.1"/>
    </source>
</evidence>
<keyword evidence="1" id="KW-0233">DNA recombination</keyword>
<dbReference type="Pfam" id="PF00589">
    <property type="entry name" value="Phage_integrase"/>
    <property type="match status" value="1"/>
</dbReference>
<reference evidence="3" key="2">
    <citation type="submission" date="2020-09" db="EMBL/GenBank/DDBJ databases">
        <authorList>
            <person name="Sun Q."/>
            <person name="Ohkuma M."/>
        </authorList>
    </citation>
    <scope>NUCLEOTIDE SEQUENCE</scope>
    <source>
        <strain evidence="3">JCM 4477</strain>
    </source>
</reference>
<dbReference type="Gene3D" id="1.10.443.10">
    <property type="entry name" value="Intergrase catalytic core"/>
    <property type="match status" value="1"/>
</dbReference>